<dbReference type="SUPFAM" id="SSF53335">
    <property type="entry name" value="S-adenosyl-L-methionine-dependent methyltransferases"/>
    <property type="match status" value="1"/>
</dbReference>
<dbReference type="Proteomes" id="UP000290439">
    <property type="component" value="Chromosome"/>
</dbReference>
<evidence type="ECO:0000313" key="1">
    <source>
        <dbReference type="EMBL" id="VFA97826.1"/>
    </source>
</evidence>
<dbReference type="RefSeq" id="WP_130916620.1">
    <property type="nucleotide sequence ID" value="NZ_JARWRF010000044.1"/>
</dbReference>
<sequence length="449" mass="48554">MSDQLVAALARHPWVAAAHWDRDRAVIAVRPAADAIAVRPAPGSLLVEYLEHWRHVYEFVYSSDDLRHAEDLDLSGWRASDTGAAFPPEHMLEWIDHAVGLVSRGAPETVVEIGCGSGLLVHRLHTSTRGYLGIDPAQPVVDRLRERALPGVSVLRAAAHELAADHVRAELRRMQPGGSPDCVVLNSVTQCFPDERYLTAVVDAAITMVAPGGSVVVGDIRNLASAADFARWVEQARNPGLGADELARRAAARLATDEELLCDPRVFATIAERHPRTVRAAWYAKPMRADTELTRYRYDVVLTVDAPAPGPSRVIRWGELPGRDASDRVAALSEAVRRDNSVMVTEIPNALMAPTAAHSVAPAQLAAVLPSHCAVLLGSADGRFLAAGRPEQHAEIGLGTTDSSSPTCNDPFARYLRRRMPEVLTDYLELVCPAPTAPAIVVSEEFVPA</sequence>
<dbReference type="AlphaFoldDB" id="A0A4U8VW05"/>
<dbReference type="Pfam" id="PF13489">
    <property type="entry name" value="Methyltransf_23"/>
    <property type="match status" value="1"/>
</dbReference>
<dbReference type="EMBL" id="LR215973">
    <property type="protein sequence ID" value="VFA97826.1"/>
    <property type="molecule type" value="Genomic_DNA"/>
</dbReference>
<name>A0A4U8VW05_9NOCA</name>
<dbReference type="InterPro" id="IPR029063">
    <property type="entry name" value="SAM-dependent_MTases_sf"/>
</dbReference>
<accession>A0A4U8VW05</accession>
<reference evidence="1 2" key="1">
    <citation type="submission" date="2019-02" db="EMBL/GenBank/DDBJ databases">
        <authorList>
            <consortium name="Pathogen Informatics"/>
        </authorList>
    </citation>
    <scope>NUCLEOTIDE SEQUENCE [LARGE SCALE GENOMIC DNA]</scope>
    <source>
        <strain evidence="1 2">3012STDY6756504</strain>
    </source>
</reference>
<gene>
    <name evidence="1" type="primary">cmdD_1</name>
    <name evidence="1" type="ORF">NCTC10797_01591</name>
</gene>
<proteinExistence type="predicted"/>
<evidence type="ECO:0000313" key="2">
    <source>
        <dbReference type="Proteomes" id="UP000290439"/>
    </source>
</evidence>
<dbReference type="CDD" id="cd02440">
    <property type="entry name" value="AdoMet_MTases"/>
    <property type="match status" value="1"/>
</dbReference>
<organism evidence="1 2">
    <name type="scientific">Nocardia cyriacigeorgica</name>
    <dbReference type="NCBI Taxonomy" id="135487"/>
    <lineage>
        <taxon>Bacteria</taxon>
        <taxon>Bacillati</taxon>
        <taxon>Actinomycetota</taxon>
        <taxon>Actinomycetes</taxon>
        <taxon>Mycobacteriales</taxon>
        <taxon>Nocardiaceae</taxon>
        <taxon>Nocardia</taxon>
    </lineage>
</organism>
<protein>
    <submittedName>
        <fullName evidence="1">Chondramide synthase cmdD</fullName>
    </submittedName>
</protein>
<dbReference type="Gene3D" id="3.40.50.150">
    <property type="entry name" value="Vaccinia Virus protein VP39"/>
    <property type="match status" value="1"/>
</dbReference>